<gene>
    <name evidence="1" type="ORF">CSOJ01_13742</name>
</gene>
<keyword evidence="2" id="KW-1185">Reference proteome</keyword>
<reference evidence="1 2" key="1">
    <citation type="journal article" date="2020" name="Phytopathology">
        <title>Genome Sequence Resources of Colletotrichum truncatum, C. plurivorum, C. musicola, and C. sojae: Four Species Pathogenic to Soybean (Glycine max).</title>
        <authorList>
            <person name="Rogerio F."/>
            <person name="Boufleur T.R."/>
            <person name="Ciampi-Guillardi M."/>
            <person name="Sukno S.A."/>
            <person name="Thon M.R."/>
            <person name="Massola Junior N.S."/>
            <person name="Baroncelli R."/>
        </authorList>
    </citation>
    <scope>NUCLEOTIDE SEQUENCE [LARGE SCALE GENOMIC DNA]</scope>
    <source>
        <strain evidence="1 2">LFN0009</strain>
    </source>
</reference>
<proteinExistence type="predicted"/>
<protein>
    <submittedName>
        <fullName evidence="1">Uncharacterized protein</fullName>
    </submittedName>
</protein>
<dbReference type="AlphaFoldDB" id="A0A8H6MK79"/>
<evidence type="ECO:0000313" key="1">
    <source>
        <dbReference type="EMBL" id="KAF6794238.1"/>
    </source>
</evidence>
<organism evidence="1 2">
    <name type="scientific">Colletotrichum sojae</name>
    <dbReference type="NCBI Taxonomy" id="2175907"/>
    <lineage>
        <taxon>Eukaryota</taxon>
        <taxon>Fungi</taxon>
        <taxon>Dikarya</taxon>
        <taxon>Ascomycota</taxon>
        <taxon>Pezizomycotina</taxon>
        <taxon>Sordariomycetes</taxon>
        <taxon>Hypocreomycetidae</taxon>
        <taxon>Glomerellales</taxon>
        <taxon>Glomerellaceae</taxon>
        <taxon>Colletotrichum</taxon>
        <taxon>Colletotrichum orchidearum species complex</taxon>
    </lineage>
</organism>
<evidence type="ECO:0000313" key="2">
    <source>
        <dbReference type="Proteomes" id="UP000652219"/>
    </source>
</evidence>
<dbReference type="Proteomes" id="UP000652219">
    <property type="component" value="Unassembled WGS sequence"/>
</dbReference>
<comment type="caution">
    <text evidence="1">The sequence shown here is derived from an EMBL/GenBank/DDBJ whole genome shotgun (WGS) entry which is preliminary data.</text>
</comment>
<sequence>MSIDSLYSAGNIGRDSQRQKTDEHCSTLLWALQDLAGDVSGFGDGRGDIRLDVGREYSSSPARLFLWFQGRKAGEPDEATPLLLPH</sequence>
<name>A0A8H6MK79_9PEZI</name>
<accession>A0A8H6MK79</accession>
<dbReference type="EMBL" id="WIGN01000415">
    <property type="protein sequence ID" value="KAF6794238.1"/>
    <property type="molecule type" value="Genomic_DNA"/>
</dbReference>